<reference evidence="3 4" key="1">
    <citation type="submission" date="2021-06" db="EMBL/GenBank/DDBJ databases">
        <authorList>
            <person name="Kallberg Y."/>
            <person name="Tangrot J."/>
            <person name="Rosling A."/>
        </authorList>
    </citation>
    <scope>NUCLEOTIDE SEQUENCE [LARGE SCALE GENOMIC DNA]</scope>
    <source>
        <strain evidence="3 4">120-4 pot B 10/14</strain>
    </source>
</reference>
<dbReference type="InterPro" id="IPR016202">
    <property type="entry name" value="DNase_I"/>
</dbReference>
<protein>
    <submittedName>
        <fullName evidence="3">35906_t:CDS:1</fullName>
    </submittedName>
</protein>
<keyword evidence="2" id="KW-0378">Hydrolase</keyword>
<dbReference type="PRINTS" id="PR00130">
    <property type="entry name" value="DNASEI"/>
</dbReference>
<dbReference type="Proteomes" id="UP000789901">
    <property type="component" value="Unassembled WGS sequence"/>
</dbReference>
<evidence type="ECO:0000256" key="2">
    <source>
        <dbReference type="ARBA" id="ARBA00022801"/>
    </source>
</evidence>
<sequence>MKKKQKKKKDFVTEDNSFKKLPLLSNVYKFKDGISVIGAFNIHAFGHKKLENENVMRIIIYILCKYDIVLCQEVHFDREIVEKLVKMVSKSFAPYAYVISCPIGKHSYKESYLYLYKPNEWKLLDNYIVDNNEFAREPYVVQFQHWKKPKVKITLIGCHTKLENAYREIKALVTDVYTYIKKKSAKRSGLFRLFSLLCLNTVFGDNCEHIILMGDFNASGPYLNKTMQEELDKILTQYNLMWGINHSSNTAVASNRAAYDRFIFELNNKNRWVRDVRIWKYDDFWKNKFDQALTMKFAIRVSDHYPIKFKLKLK</sequence>
<dbReference type="PANTHER" id="PTHR11371:SF31">
    <property type="entry name" value="EXTRACELLULAR NUCLEASE"/>
    <property type="match status" value="1"/>
</dbReference>
<evidence type="ECO:0000256" key="1">
    <source>
        <dbReference type="ARBA" id="ARBA00022722"/>
    </source>
</evidence>
<name>A0ABN7V9Y8_GIGMA</name>
<keyword evidence="4" id="KW-1185">Reference proteome</keyword>
<dbReference type="SMART" id="SM00476">
    <property type="entry name" value="DNaseIc"/>
    <property type="match status" value="1"/>
</dbReference>
<accession>A0ABN7V9Y8</accession>
<dbReference type="PANTHER" id="PTHR11371">
    <property type="entry name" value="DEOXYRIBONUCLEASE"/>
    <property type="match status" value="1"/>
</dbReference>
<dbReference type="InterPro" id="IPR036691">
    <property type="entry name" value="Endo/exonu/phosph_ase_sf"/>
</dbReference>
<dbReference type="Gene3D" id="3.60.10.10">
    <property type="entry name" value="Endonuclease/exonuclease/phosphatase"/>
    <property type="match status" value="1"/>
</dbReference>
<evidence type="ECO:0000313" key="3">
    <source>
        <dbReference type="EMBL" id="CAG8742407.1"/>
    </source>
</evidence>
<gene>
    <name evidence="3" type="ORF">GMARGA_LOCUS15527</name>
</gene>
<dbReference type="EMBL" id="CAJVQB010010733">
    <property type="protein sequence ID" value="CAG8742407.1"/>
    <property type="molecule type" value="Genomic_DNA"/>
</dbReference>
<comment type="caution">
    <text evidence="3">The sequence shown here is derived from an EMBL/GenBank/DDBJ whole genome shotgun (WGS) entry which is preliminary data.</text>
</comment>
<proteinExistence type="predicted"/>
<evidence type="ECO:0000313" key="4">
    <source>
        <dbReference type="Proteomes" id="UP000789901"/>
    </source>
</evidence>
<dbReference type="SUPFAM" id="SSF56219">
    <property type="entry name" value="DNase I-like"/>
    <property type="match status" value="1"/>
</dbReference>
<organism evidence="3 4">
    <name type="scientific">Gigaspora margarita</name>
    <dbReference type="NCBI Taxonomy" id="4874"/>
    <lineage>
        <taxon>Eukaryota</taxon>
        <taxon>Fungi</taxon>
        <taxon>Fungi incertae sedis</taxon>
        <taxon>Mucoromycota</taxon>
        <taxon>Glomeromycotina</taxon>
        <taxon>Glomeromycetes</taxon>
        <taxon>Diversisporales</taxon>
        <taxon>Gigasporaceae</taxon>
        <taxon>Gigaspora</taxon>
    </lineage>
</organism>
<keyword evidence="1" id="KW-0540">Nuclease</keyword>